<accession>A0A9N8YL66</accession>
<keyword evidence="2" id="KW-1185">Reference proteome</keyword>
<dbReference type="OrthoDB" id="5530243at2759"/>
<comment type="caution">
    <text evidence="1">The sequence shown here is derived from an EMBL/GenBank/DDBJ whole genome shotgun (WGS) entry which is preliminary data.</text>
</comment>
<sequence length="100" mass="11216">MSLVEKQTFGIIGSGINVTILNWNGGEQVEINDEGEGELNEGKNQKSNSDPDYVGIIRVHRNTTLDTDNKKIWFEILSNSSYLMGLVTDSRDWTKKIIAD</sequence>
<evidence type="ECO:0000313" key="2">
    <source>
        <dbReference type="Proteomes" id="UP000789706"/>
    </source>
</evidence>
<dbReference type="AlphaFoldDB" id="A0A9N8YL66"/>
<evidence type="ECO:0000313" key="1">
    <source>
        <dbReference type="EMBL" id="CAG8440514.1"/>
    </source>
</evidence>
<organism evidence="1 2">
    <name type="scientific">Diversispora eburnea</name>
    <dbReference type="NCBI Taxonomy" id="1213867"/>
    <lineage>
        <taxon>Eukaryota</taxon>
        <taxon>Fungi</taxon>
        <taxon>Fungi incertae sedis</taxon>
        <taxon>Mucoromycota</taxon>
        <taxon>Glomeromycotina</taxon>
        <taxon>Glomeromycetes</taxon>
        <taxon>Diversisporales</taxon>
        <taxon>Diversisporaceae</taxon>
        <taxon>Diversispora</taxon>
    </lineage>
</organism>
<dbReference type="EMBL" id="CAJVPK010000061">
    <property type="protein sequence ID" value="CAG8440514.1"/>
    <property type="molecule type" value="Genomic_DNA"/>
</dbReference>
<protein>
    <submittedName>
        <fullName evidence="1">11927_t:CDS:1</fullName>
    </submittedName>
</protein>
<name>A0A9N8YL66_9GLOM</name>
<reference evidence="1" key="1">
    <citation type="submission" date="2021-06" db="EMBL/GenBank/DDBJ databases">
        <authorList>
            <person name="Kallberg Y."/>
            <person name="Tangrot J."/>
            <person name="Rosling A."/>
        </authorList>
    </citation>
    <scope>NUCLEOTIDE SEQUENCE</scope>
    <source>
        <strain evidence="1">AZ414A</strain>
    </source>
</reference>
<proteinExistence type="predicted"/>
<gene>
    <name evidence="1" type="ORF">DEBURN_LOCUS1398</name>
</gene>
<dbReference type="Proteomes" id="UP000789706">
    <property type="component" value="Unassembled WGS sequence"/>
</dbReference>